<comment type="caution">
    <text evidence="1">The sequence shown here is derived from an EMBL/GenBank/DDBJ whole genome shotgun (WGS) entry which is preliminary data.</text>
</comment>
<dbReference type="RefSeq" id="WP_262841378.1">
    <property type="nucleotide sequence ID" value="NZ_JANZYP010000005.1"/>
</dbReference>
<gene>
    <name evidence="1" type="ORF">ACFO8L_11025</name>
</gene>
<sequence length="151" mass="16361">MVVCTFSLVACIALPGDPMPRPVGIGRADDGRIRFIVALCAGERLSSFQVTDHQTEQLIWAVSRPVDAMGKGRQITLGDVRGFEALEVPLPPELPENIDATARLADGRSFGSAFVITEISPDLAGAQRVLGIERVEISENEFFEEIDDGFC</sequence>
<evidence type="ECO:0000313" key="2">
    <source>
        <dbReference type="Proteomes" id="UP001595891"/>
    </source>
</evidence>
<dbReference type="EMBL" id="JBHSFN010000005">
    <property type="protein sequence ID" value="MFC4586609.1"/>
    <property type="molecule type" value="Genomic_DNA"/>
</dbReference>
<reference evidence="2" key="1">
    <citation type="journal article" date="2019" name="Int. J. Syst. Evol. Microbiol.">
        <title>The Global Catalogue of Microorganisms (GCM) 10K type strain sequencing project: providing services to taxonomists for standard genome sequencing and annotation.</title>
        <authorList>
            <consortium name="The Broad Institute Genomics Platform"/>
            <consortium name="The Broad Institute Genome Sequencing Center for Infectious Disease"/>
            <person name="Wu L."/>
            <person name="Ma J."/>
        </authorList>
    </citation>
    <scope>NUCLEOTIDE SEQUENCE [LARGE SCALE GENOMIC DNA]</scope>
    <source>
        <strain evidence="2">CCUG 49560</strain>
    </source>
</reference>
<keyword evidence="2" id="KW-1185">Reference proteome</keyword>
<protein>
    <submittedName>
        <fullName evidence="1">Uncharacterized protein</fullName>
    </submittedName>
</protein>
<organism evidence="1 2">
    <name type="scientific">Sphaerisporangium corydalis</name>
    <dbReference type="NCBI Taxonomy" id="1441875"/>
    <lineage>
        <taxon>Bacteria</taxon>
        <taxon>Bacillati</taxon>
        <taxon>Actinomycetota</taxon>
        <taxon>Actinomycetes</taxon>
        <taxon>Streptosporangiales</taxon>
        <taxon>Streptosporangiaceae</taxon>
        <taxon>Sphaerisporangium</taxon>
    </lineage>
</organism>
<accession>A0ABV9EC79</accession>
<proteinExistence type="predicted"/>
<evidence type="ECO:0000313" key="1">
    <source>
        <dbReference type="EMBL" id="MFC4586609.1"/>
    </source>
</evidence>
<name>A0ABV9EC79_9ACTN</name>
<dbReference type="Proteomes" id="UP001595891">
    <property type="component" value="Unassembled WGS sequence"/>
</dbReference>